<evidence type="ECO:0000259" key="1">
    <source>
        <dbReference type="Pfam" id="PF05168"/>
    </source>
</evidence>
<dbReference type="InterPro" id="IPR058210">
    <property type="entry name" value="SACS/Nov_dom"/>
</dbReference>
<dbReference type="InterPro" id="IPR036869">
    <property type="entry name" value="J_dom_sf"/>
</dbReference>
<dbReference type="Gene3D" id="1.10.287.110">
    <property type="entry name" value="DnaJ domain"/>
    <property type="match status" value="1"/>
</dbReference>
<dbReference type="SUPFAM" id="SSF81593">
    <property type="entry name" value="Nucleotidyltransferase substrate binding subunit/domain"/>
    <property type="match status" value="1"/>
</dbReference>
<organism evidence="3 4">
    <name type="scientific">Petrolisthes cinctipes</name>
    <name type="common">Flat porcelain crab</name>
    <dbReference type="NCBI Taxonomy" id="88211"/>
    <lineage>
        <taxon>Eukaryota</taxon>
        <taxon>Metazoa</taxon>
        <taxon>Ecdysozoa</taxon>
        <taxon>Arthropoda</taxon>
        <taxon>Crustacea</taxon>
        <taxon>Multicrustacea</taxon>
        <taxon>Malacostraca</taxon>
        <taxon>Eumalacostraca</taxon>
        <taxon>Eucarida</taxon>
        <taxon>Decapoda</taxon>
        <taxon>Pleocyemata</taxon>
        <taxon>Anomura</taxon>
        <taxon>Galatheoidea</taxon>
        <taxon>Porcellanidae</taxon>
        <taxon>Petrolisthes</taxon>
    </lineage>
</organism>
<accession>A0AAE1KQ64</accession>
<dbReference type="Pfam" id="PF05168">
    <property type="entry name" value="HEPN"/>
    <property type="match status" value="1"/>
</dbReference>
<dbReference type="NCBIfam" id="NF047352">
    <property type="entry name" value="P_loop_sacsin"/>
    <property type="match status" value="1"/>
</dbReference>
<evidence type="ECO:0000313" key="4">
    <source>
        <dbReference type="Proteomes" id="UP001286313"/>
    </source>
</evidence>
<gene>
    <name evidence="3" type="ORF">Pcinc_015717</name>
</gene>
<feature type="domain" description="HEPN" evidence="1">
    <location>
        <begin position="2095"/>
        <end position="2210"/>
    </location>
</feature>
<dbReference type="Gene3D" id="1.20.120.330">
    <property type="entry name" value="Nucleotidyltransferases domain 2"/>
    <property type="match status" value="1"/>
</dbReference>
<evidence type="ECO:0008006" key="5">
    <source>
        <dbReference type="Google" id="ProtNLM"/>
    </source>
</evidence>
<dbReference type="PANTHER" id="PTHR46919">
    <property type="entry name" value="ZINC FINGER, C3HC4 TYPE (RING FINGER) FAMILY PROTEIN"/>
    <property type="match status" value="1"/>
</dbReference>
<dbReference type="SUPFAM" id="SSF55874">
    <property type="entry name" value="ATPase domain of HSP90 chaperone/DNA topoisomerase II/histidine kinase"/>
    <property type="match status" value="1"/>
</dbReference>
<dbReference type="InterPro" id="IPR007842">
    <property type="entry name" value="HEPN_dom"/>
</dbReference>
<keyword evidence="4" id="KW-1185">Reference proteome</keyword>
<dbReference type="Pfam" id="PF25794">
    <property type="entry name" value="SACS"/>
    <property type="match status" value="1"/>
</dbReference>
<comment type="caution">
    <text evidence="3">The sequence shown here is derived from an EMBL/GenBank/DDBJ whole genome shotgun (WGS) entry which is preliminary data.</text>
</comment>
<dbReference type="Proteomes" id="UP001286313">
    <property type="component" value="Unassembled WGS sequence"/>
</dbReference>
<evidence type="ECO:0000259" key="2">
    <source>
        <dbReference type="Pfam" id="PF25794"/>
    </source>
</evidence>
<proteinExistence type="predicted"/>
<dbReference type="InterPro" id="IPR036890">
    <property type="entry name" value="HATPase_C_sf"/>
</dbReference>
<protein>
    <recommendedName>
        <fullName evidence="5">Sacsin</fullName>
    </recommendedName>
</protein>
<name>A0AAE1KQ64_PETCI</name>
<reference evidence="3" key="1">
    <citation type="submission" date="2023-10" db="EMBL/GenBank/DDBJ databases">
        <title>Genome assemblies of two species of porcelain crab, Petrolisthes cinctipes and Petrolisthes manimaculis (Anomura: Porcellanidae).</title>
        <authorList>
            <person name="Angst P."/>
        </authorList>
    </citation>
    <scope>NUCLEOTIDE SEQUENCE</scope>
    <source>
        <strain evidence="3">PB745_01</strain>
        <tissue evidence="3">Gill</tissue>
    </source>
</reference>
<dbReference type="EMBL" id="JAWQEG010001402">
    <property type="protein sequence ID" value="KAK3879728.1"/>
    <property type="molecule type" value="Genomic_DNA"/>
</dbReference>
<evidence type="ECO:0000313" key="3">
    <source>
        <dbReference type="EMBL" id="KAK3879728.1"/>
    </source>
</evidence>
<sequence length="2218" mass="254681">MGKPSDWQCAWKADEYVDKQSALCSSHAKGKKTLGHRNAVTFAKPLDLYSSNFQELVGSTKLIVRPIQGKKHYKMQESVMILLGVTVDYLHLPLESVLDQLVVFSTAPHLDKIDERCHAIYDHLEKVLKLQPSSFSEFESLKNKNILLTKNHGFVEPGQFALSSESDCAPDLFSASMEGLDKYKLLMDALGITTSFSYNVVSKTILSKKDVCGKKKMSKLEVSQMSKLLGELFRVRLTNQVSGLSLHLPDTKGYLHPLNKLCFDDGSILSSGKLLCLHNNISVSKDMLTWLGILSKTQKRLEGSSRRMCFGQKEPLTTRLRNILQEYPCDAGIMKELLQNADDAGATEVKFIIDLRHLPTDKLFDKKYAPLQGPSLLVYNNKGFTANDLESIQNLGDSTKKEDPASTGQYGIGFNAVYHLTDAPSFLTKGPNVPEGSTICMFDPHCRYDPLATAESPGVRFTQLDELREDHPHSFMGYLEEQCLHKEGTVFRLPLRSSPNSDISKTVMGADDLIKLVMEIQTVMTGCMLFLKSVRKVTVARIDETGKWHQEYSVKSRVLKKSDVPSNIFRITQSNITYENLFAHEMLRDSYKMQITDDTKKTSVWLIVQQFGAQNKESIPDSMKEAIDFGYLRLLPHAGVALLLNSDIEAKENLYTTSCYLPLPTDSGLPFSINGHFALASSRQDLWNGTEGWKVTWNQWLMKEVLLPAAVFAIDKYRLSIFRQGVNYLDELDCQSKINSFQKHLPNMNDMKSAKWQWFTQKFYEHIKDNNVPFFDIFIPDRDHVQVRAKKPTRKGKLLWHALNETGSKFPVYFSDPRLENSNVLDTLKRLGMKISSDVMCSKLESANPKYQYSKLAPASALNFLTSWSKCFPDKCKPNLEKNVEETPFLKPENVLDLFQYISKELKDSSNVQNLPLLLTNDNVLRSFSNSKPVFNSLYCHLLPNLGKEFVNKRMVSEIKKHVQHFEQANVVKPFTIMDLRDRLPSVLNSSYHSQDAMVKLIKSGSGIPNGWWLQEVWKFVTENLHIFFHQIHPFSDQHDWTARREHILQTLGDWALYPVTHAGCIYLVPLNNAWRSLDVDSFEYDSPFRLLPIPQPYKFKNSNIIPANLNLAATKSEPQGVLKVLHFHESEIFNFITEDQLNVSGILEYLGHHCNKKMLCKEKISQLRIFINAAGQPCSLLNRKIIVPESVKLASMNKIALENGYVILMKPKSENTRDLYEYIQPGYLSTDLDIYSKFILLHLKHLEEEERWLYLETLKTSLSWNRPDVVSVLQNTEFIELDGRLVTANNFYDPSNPVFRVMKAANLPQIWSDRSWRDFLIKAGMIHTVTPNKYLKYARSLKASDPDVEAKSKVLVDHLNQTNCGVDMMSVVPEIRDIEFLLPYKIQTDLQEILPCFKTASGLVSFSQSVDSRFEFLVWSTASILPQYATQRNLLKYMNISNTPPKERAQQHITKFCQACSGANYEVKEKVMEKIYEYLETQSAICNALKQEEVPVVHIQEHKEFVCASQVIENLEEEILPYLYNAPIKYGKYYNVFQMMGMKKKASCDTYALVLARIYQSNMNHQLHPGEMHSMTMALEGMLKYEQHLHKLSVEVLYLPTKQRTLSKSSEMLVADNYEYLMAIESQLKNPLFLGFGALKIEKDNGDFVKRLPERLRPKFVSQMVIESLVIDGVEETFSPIVVQLNESLRGPAFKTGVLRVINHFKVKESVGMTDKEKQAITTKLSQVVVTELKEIKVSLKYCNKVIGSKPKCSHLEQQDNKMTLYLSQPISSNLQTELSITYSSLLNVKNIDVLNSLNIIFGCIMKPHDIHKRLDQHDIMEYTTQSFPCHFYSTDLGSYLDERFLHLLDNSFGDFHAGEIVCMEKYDLEDLEDGDEGRGDKSEEDNTFVIVKVLHLVEKSSVCKMMNIYEVSKGDEDPTFTVKAHRLYRFVREVSDSVIPFTYQQGETEEERKYERTEEELRKQIRKQVVEIWRVENERDRRSLLRRLMFEWHPDKNPLRKELCTRLFQYIQSLVGRLERGETIPEDDLDSDSAPGPSRAYNYTYSRSRFSSTFGGFSSTFGESSSTFGEPYFGRFTHQPKDRRRMGDRPESRKWWRHANHDLEEAGRRLGGPACYTIYICMQAAEKLLKACIYQVNRDAAVKLKIHSLTRLCQELNLPNVLELAQQLEAKVGNINRMRYPDFRGCPCDHYGEEDALFVLEKVRNLKQLLMPTFNF</sequence>
<dbReference type="PANTHER" id="PTHR46919:SF2">
    <property type="entry name" value="SACSIN"/>
    <property type="match status" value="1"/>
</dbReference>
<feature type="domain" description="Sacsin/Nov" evidence="2">
    <location>
        <begin position="313"/>
        <end position="547"/>
    </location>
</feature>